<evidence type="ECO:0000313" key="2">
    <source>
        <dbReference type="Proteomes" id="UP001417504"/>
    </source>
</evidence>
<comment type="caution">
    <text evidence="1">The sequence shown here is derived from an EMBL/GenBank/DDBJ whole genome shotgun (WGS) entry which is preliminary data.</text>
</comment>
<accession>A0AAP0EFT4</accession>
<protein>
    <submittedName>
        <fullName evidence="1">Uncharacterized protein</fullName>
    </submittedName>
</protein>
<sequence>MSLSPMKFFASIITPTSVGSMDNSLAWRSPRKMAGDDEQTHRVGDNVRNVQALRADLTTLTKRFDDFAIEIRQTLAQLVNQNLNGQIETFLDNHFEKLATNKSSDLANPCFGHGSRAKWALLTGPKGPLDPCSLKGEGCPPFSFNQGHEPPVCQLEGGATAPQSTWTSSLVSPPHAALTPATRTLFLSSWVAVILNGSVKEKVICSIDCKMNSSVKEKMQNCYLAGLLVVCTCEFGSIGMAMEAYRYGREPLTRGSSLAEIERASSLATKAGMHFLFQELGNVIAYILDFELASAAHHMKSFN</sequence>
<keyword evidence="2" id="KW-1185">Reference proteome</keyword>
<evidence type="ECO:0000313" key="1">
    <source>
        <dbReference type="EMBL" id="KAK9090802.1"/>
    </source>
</evidence>
<reference evidence="1 2" key="1">
    <citation type="submission" date="2024-01" db="EMBL/GenBank/DDBJ databases">
        <title>Genome assemblies of Stephania.</title>
        <authorList>
            <person name="Yang L."/>
        </authorList>
    </citation>
    <scope>NUCLEOTIDE SEQUENCE [LARGE SCALE GENOMIC DNA]</scope>
    <source>
        <strain evidence="1">QJT</strain>
        <tissue evidence="1">Leaf</tissue>
    </source>
</reference>
<proteinExistence type="predicted"/>
<gene>
    <name evidence="1" type="ORF">Sjap_023979</name>
</gene>
<dbReference type="EMBL" id="JBBNAE010000010">
    <property type="protein sequence ID" value="KAK9090802.1"/>
    <property type="molecule type" value="Genomic_DNA"/>
</dbReference>
<organism evidence="1 2">
    <name type="scientific">Stephania japonica</name>
    <dbReference type="NCBI Taxonomy" id="461633"/>
    <lineage>
        <taxon>Eukaryota</taxon>
        <taxon>Viridiplantae</taxon>
        <taxon>Streptophyta</taxon>
        <taxon>Embryophyta</taxon>
        <taxon>Tracheophyta</taxon>
        <taxon>Spermatophyta</taxon>
        <taxon>Magnoliopsida</taxon>
        <taxon>Ranunculales</taxon>
        <taxon>Menispermaceae</taxon>
        <taxon>Menispermoideae</taxon>
        <taxon>Cissampelideae</taxon>
        <taxon>Stephania</taxon>
    </lineage>
</organism>
<dbReference type="AlphaFoldDB" id="A0AAP0EFT4"/>
<name>A0AAP0EFT4_9MAGN</name>
<dbReference type="Proteomes" id="UP001417504">
    <property type="component" value="Unassembled WGS sequence"/>
</dbReference>